<dbReference type="CDD" id="cd07097">
    <property type="entry name" value="ALDH_KGSADH-YcbD"/>
    <property type="match status" value="1"/>
</dbReference>
<evidence type="ECO:0000313" key="5">
    <source>
        <dbReference type="EMBL" id="AEV18951.1"/>
    </source>
</evidence>
<dbReference type="InterPro" id="IPR015590">
    <property type="entry name" value="Aldehyde_DH_dom"/>
</dbReference>
<keyword evidence="1 3" id="KW-0560">Oxidoreductase</keyword>
<evidence type="ECO:0000256" key="1">
    <source>
        <dbReference type="ARBA" id="ARBA00023002"/>
    </source>
</evidence>
<dbReference type="InterPro" id="IPR016161">
    <property type="entry name" value="Ald_DH/histidinol_DH"/>
</dbReference>
<evidence type="ECO:0000259" key="4">
    <source>
        <dbReference type="Pfam" id="PF00171"/>
    </source>
</evidence>
<sequence length="519" mass="56473">MNLYFSDHDQGQTFFQDRMQRSREWKGGEDIIKMGTEKQTYLNYINGEWIHSSTGKIKASLNPADIDDIVGYVQESSAEDVNAAVEAARRAQAAWRKLSGPKRGEYLFRAADVLEKRLDEIAETMTREMGKTLPEAKGEVQRGVNILRYYAGEGMRSIGEVIPSTDSEALMFTTRVPLGVVGVITPWNFPVAIPIWKIAPAIVYGNTVVFKPAQETAVTAAKIVECFDEAGLPAGVVNLVTGKGSVIGNAIAEHPHIHGITFTGSNEVGKTIAQKAVARGAKYQLEMGGKNPVIVLEDADLDRAVEATISGGLRSTGQKCTATSRVFVQSSIYESFKEQLLAKIKQLKIGDGLEEGVWMGPCASQKQLETVLSYIQKGIEEGATLVYGGQRLTDGERAKGFYVQPTIFENVSPDMTIAREEIFGPVLALIKVDSLEEALSLANDTPFGLSASIFTQNIGKMLAFIQDIEAGLVRINEESAGVELQAPFGGMKQSSSHSREQGRAAIEFFTAMKTVFVKG</sequence>
<organism evidence="5 6">
    <name type="scientific">Geobacillus thermoleovorans CCB_US3_UF5</name>
    <dbReference type="NCBI Taxonomy" id="1111068"/>
    <lineage>
        <taxon>Bacteria</taxon>
        <taxon>Bacillati</taxon>
        <taxon>Bacillota</taxon>
        <taxon>Bacilli</taxon>
        <taxon>Bacillales</taxon>
        <taxon>Anoxybacillaceae</taxon>
        <taxon>Geobacillus</taxon>
        <taxon>Geobacillus thermoleovorans group</taxon>
    </lineage>
</organism>
<dbReference type="Gene3D" id="3.40.605.10">
    <property type="entry name" value="Aldehyde Dehydrogenase, Chain A, domain 1"/>
    <property type="match status" value="1"/>
</dbReference>
<dbReference type="EMBL" id="CP003125">
    <property type="protein sequence ID" value="AEV18951.1"/>
    <property type="molecule type" value="Genomic_DNA"/>
</dbReference>
<dbReference type="Proteomes" id="UP000005636">
    <property type="component" value="Chromosome"/>
</dbReference>
<dbReference type="PROSITE" id="PS00070">
    <property type="entry name" value="ALDEHYDE_DEHYDR_CYS"/>
    <property type="match status" value="1"/>
</dbReference>
<evidence type="ECO:0000313" key="6">
    <source>
        <dbReference type="Proteomes" id="UP000005636"/>
    </source>
</evidence>
<comment type="similarity">
    <text evidence="3">Belongs to the aldehyde dehydrogenase family.</text>
</comment>
<accession>A0ABM5MH02</accession>
<reference evidence="5 6" key="1">
    <citation type="submission" date="2011-11" db="EMBL/GenBank/DDBJ databases">
        <title>Complete genome sequence of thermophilic Geobacillus thermoleovorans CCB_US3_UF5.</title>
        <authorList>
            <person name="Muhd Sakaff M.K.L."/>
            <person name="Abdul Rahman A.Y."/>
            <person name="Saito J.A."/>
            <person name="Hou S."/>
            <person name="Alam M."/>
        </authorList>
    </citation>
    <scope>NUCLEOTIDE SEQUENCE [LARGE SCALE GENOMIC DNA]</scope>
    <source>
        <strain evidence="5 6">CCB_US3_UF5</strain>
    </source>
</reference>
<name>A0ABM5MH02_GEOTH</name>
<dbReference type="Gene3D" id="3.40.309.10">
    <property type="entry name" value="Aldehyde Dehydrogenase, Chain A, domain 2"/>
    <property type="match status" value="1"/>
</dbReference>
<gene>
    <name evidence="5" type="ORF">GTCCBUS3UF5_16390</name>
</gene>
<feature type="domain" description="Aldehyde dehydrogenase" evidence="4">
    <location>
        <begin position="49"/>
        <end position="515"/>
    </location>
</feature>
<dbReference type="NCBIfam" id="NF042993">
    <property type="entry name" value="AlphKGSA_gudD"/>
    <property type="match status" value="1"/>
</dbReference>
<keyword evidence="6" id="KW-1185">Reference proteome</keyword>
<dbReference type="Pfam" id="PF00171">
    <property type="entry name" value="Aldedh"/>
    <property type="match status" value="1"/>
</dbReference>
<proteinExistence type="inferred from homology"/>
<protein>
    <submittedName>
        <fullName evidence="5">Aldehyde dehydrogenase, thermostable</fullName>
    </submittedName>
</protein>
<dbReference type="InterPro" id="IPR054869">
    <property type="entry name" value="AlphKGSA_gudD"/>
</dbReference>
<dbReference type="PROSITE" id="PS00687">
    <property type="entry name" value="ALDEHYDE_DEHYDR_GLU"/>
    <property type="match status" value="1"/>
</dbReference>
<dbReference type="InterPro" id="IPR029510">
    <property type="entry name" value="Ald_DH_CS_GLU"/>
</dbReference>
<dbReference type="InterPro" id="IPR016162">
    <property type="entry name" value="Ald_DH_N"/>
</dbReference>
<dbReference type="InterPro" id="IPR016160">
    <property type="entry name" value="Ald_DH_CS_CYS"/>
</dbReference>
<feature type="active site" evidence="2">
    <location>
        <position position="286"/>
    </location>
</feature>
<evidence type="ECO:0000256" key="2">
    <source>
        <dbReference type="PROSITE-ProRule" id="PRU10007"/>
    </source>
</evidence>
<dbReference type="PANTHER" id="PTHR11699">
    <property type="entry name" value="ALDEHYDE DEHYDROGENASE-RELATED"/>
    <property type="match status" value="1"/>
</dbReference>
<evidence type="ECO:0000256" key="3">
    <source>
        <dbReference type="RuleBase" id="RU003345"/>
    </source>
</evidence>
<dbReference type="InterPro" id="IPR016163">
    <property type="entry name" value="Ald_DH_C"/>
</dbReference>
<dbReference type="SUPFAM" id="SSF53720">
    <property type="entry name" value="ALDH-like"/>
    <property type="match status" value="1"/>
</dbReference>